<gene>
    <name evidence="2" type="ORF">Cni_G27475</name>
</gene>
<evidence type="ECO:0000313" key="3">
    <source>
        <dbReference type="Proteomes" id="UP001327560"/>
    </source>
</evidence>
<feature type="region of interest" description="Disordered" evidence="1">
    <location>
        <begin position="112"/>
        <end position="133"/>
    </location>
</feature>
<sequence length="158" mass="17246">MEWSYLFTANRATGVRTEPRIDAGNMVVVIASGQHSNGLAVLEVRQAHRASSDVVVAVLDDSLAVGSSRGEQLHRRDLRAARHTGLCQLQASWRWPVDGTIAVSAAAARHGNAAVERQQQGGRHDTEKSEQDVGDEICSLHGRKLEQRINCGVDHKIH</sequence>
<dbReference type="AlphaFoldDB" id="A0AAQ3L0U8"/>
<feature type="compositionally biased region" description="Basic and acidic residues" evidence="1">
    <location>
        <begin position="122"/>
        <end position="131"/>
    </location>
</feature>
<dbReference type="EMBL" id="CP136898">
    <property type="protein sequence ID" value="WOL18678.1"/>
    <property type="molecule type" value="Genomic_DNA"/>
</dbReference>
<evidence type="ECO:0000313" key="2">
    <source>
        <dbReference type="EMBL" id="WOL18678.1"/>
    </source>
</evidence>
<accession>A0AAQ3L0U8</accession>
<keyword evidence="3" id="KW-1185">Reference proteome</keyword>
<reference evidence="2 3" key="1">
    <citation type="submission" date="2023-10" db="EMBL/GenBank/DDBJ databases">
        <title>Chromosome-scale genome assembly provides insights into flower coloration mechanisms of Canna indica.</title>
        <authorList>
            <person name="Li C."/>
        </authorList>
    </citation>
    <scope>NUCLEOTIDE SEQUENCE [LARGE SCALE GENOMIC DNA]</scope>
    <source>
        <tissue evidence="2">Flower</tissue>
    </source>
</reference>
<protein>
    <submittedName>
        <fullName evidence="2">Uncharacterized protein</fullName>
    </submittedName>
</protein>
<name>A0AAQ3L0U8_9LILI</name>
<organism evidence="2 3">
    <name type="scientific">Canna indica</name>
    <name type="common">Indian-shot</name>
    <dbReference type="NCBI Taxonomy" id="4628"/>
    <lineage>
        <taxon>Eukaryota</taxon>
        <taxon>Viridiplantae</taxon>
        <taxon>Streptophyta</taxon>
        <taxon>Embryophyta</taxon>
        <taxon>Tracheophyta</taxon>
        <taxon>Spermatophyta</taxon>
        <taxon>Magnoliopsida</taxon>
        <taxon>Liliopsida</taxon>
        <taxon>Zingiberales</taxon>
        <taxon>Cannaceae</taxon>
        <taxon>Canna</taxon>
    </lineage>
</organism>
<dbReference type="Proteomes" id="UP001327560">
    <property type="component" value="Chromosome 9"/>
</dbReference>
<evidence type="ECO:0000256" key="1">
    <source>
        <dbReference type="SAM" id="MobiDB-lite"/>
    </source>
</evidence>
<proteinExistence type="predicted"/>